<proteinExistence type="predicted"/>
<comment type="caution">
    <text evidence="1">The sequence shown here is derived from an EMBL/GenBank/DDBJ whole genome shotgun (WGS) entry which is preliminary data.</text>
</comment>
<dbReference type="EMBL" id="JFAX01000004">
    <property type="protein sequence ID" value="EXI68669.1"/>
    <property type="molecule type" value="Genomic_DNA"/>
</dbReference>
<keyword evidence="1" id="KW-0808">Transferase</keyword>
<dbReference type="STRING" id="1454001.AW08_00981"/>
<dbReference type="InterPro" id="IPR011990">
    <property type="entry name" value="TPR-like_helical_dom_sf"/>
</dbReference>
<name>A0A011PQR7_9PROT</name>
<dbReference type="GO" id="GO:0016740">
    <property type="term" value="F:transferase activity"/>
    <property type="evidence" value="ECO:0007669"/>
    <property type="project" value="UniProtKB-KW"/>
</dbReference>
<dbReference type="PATRIC" id="fig|1454001.3.peg.927"/>
<evidence type="ECO:0000313" key="1">
    <source>
        <dbReference type="EMBL" id="EXI68669.1"/>
    </source>
</evidence>
<organism evidence="1 2">
    <name type="scientific">Candidatus Accumulibacter adjunctus</name>
    <dbReference type="NCBI Taxonomy" id="1454001"/>
    <lineage>
        <taxon>Bacteria</taxon>
        <taxon>Pseudomonadati</taxon>
        <taxon>Pseudomonadota</taxon>
        <taxon>Betaproteobacteria</taxon>
        <taxon>Candidatus Accumulibacter</taxon>
    </lineage>
</organism>
<protein>
    <submittedName>
        <fullName evidence="1">O-linked N-acetylglucosamine transferase, SPINDLY family</fullName>
    </submittedName>
</protein>
<gene>
    <name evidence="1" type="ORF">AW08_00981</name>
</gene>
<dbReference type="AlphaFoldDB" id="A0A011PQR7"/>
<dbReference type="SUPFAM" id="SSF48452">
    <property type="entry name" value="TPR-like"/>
    <property type="match status" value="1"/>
</dbReference>
<sequence>MIDLLFDLFASFYERGDLASAEHIALKIRQAVPDDAVAWHLLGLVRYRIGRRDDALRAFDAADGAKHRLRLTQPDDRGLSASLECLRVACRDGSRLGRAWYDLALLQLRLRRYPQAIFALQAAAAAQPERLAAACRALERVAKRCRSDFGAACCSVVSPSVAPLIAAVPPSG</sequence>
<dbReference type="Proteomes" id="UP000020218">
    <property type="component" value="Unassembled WGS sequence"/>
</dbReference>
<evidence type="ECO:0000313" key="2">
    <source>
        <dbReference type="Proteomes" id="UP000020218"/>
    </source>
</evidence>
<keyword evidence="2" id="KW-1185">Reference proteome</keyword>
<dbReference type="Gene3D" id="1.25.40.10">
    <property type="entry name" value="Tetratricopeptide repeat domain"/>
    <property type="match status" value="1"/>
</dbReference>
<accession>A0A011PQR7</accession>
<reference evidence="1" key="1">
    <citation type="submission" date="2014-02" db="EMBL/GenBank/DDBJ databases">
        <title>Expanding our view of genomic diversity in Candidatus Accumulibacter clades.</title>
        <authorList>
            <person name="Skennerton C.T."/>
            <person name="Barr J.J."/>
            <person name="Slater F.R."/>
            <person name="Bond P.L."/>
            <person name="Tyson G.W."/>
        </authorList>
    </citation>
    <scope>NUCLEOTIDE SEQUENCE [LARGE SCALE GENOMIC DNA]</scope>
</reference>